<dbReference type="RefSeq" id="WP_379231972.1">
    <property type="nucleotide sequence ID" value="NZ_JBHSTE010000002.1"/>
</dbReference>
<reference evidence="2" key="1">
    <citation type="journal article" date="2019" name="Int. J. Syst. Evol. Microbiol.">
        <title>The Global Catalogue of Microorganisms (GCM) 10K type strain sequencing project: providing services to taxonomists for standard genome sequencing and annotation.</title>
        <authorList>
            <consortium name="The Broad Institute Genomics Platform"/>
            <consortium name="The Broad Institute Genome Sequencing Center for Infectious Disease"/>
            <person name="Wu L."/>
            <person name="Ma J."/>
        </authorList>
    </citation>
    <scope>NUCLEOTIDE SEQUENCE [LARGE SCALE GENOMIC DNA]</scope>
    <source>
        <strain evidence="2">PCU 280</strain>
    </source>
</reference>
<dbReference type="EMBL" id="JBHSTE010000002">
    <property type="protein sequence ID" value="MFC6332035.1"/>
    <property type="molecule type" value="Genomic_DNA"/>
</dbReference>
<keyword evidence="2" id="KW-1185">Reference proteome</keyword>
<accession>A0ABW1V2Q3</accession>
<protein>
    <submittedName>
        <fullName evidence="1">Uncharacterized protein</fullName>
    </submittedName>
</protein>
<sequence>MGEVIRFAQMCEPPLKAGDYRIQVEPVTNIDCKLTSTITDITVSTERFRLSPDQIYSVYPPREAVGSYSECLPHIVLNRRTLPWEKVLLENQPSMPWLALLVFDETEEIELFESNCGEALAPKMGTYIPSIELQPYENPKDPCTYVEVPVDLLSDILPYAQALSLLSHGKGVSLDDKVTDASVQDNWFATVVTNRFCLEPADEKQTIRHIACLVSLEGYEELLENEADRQHALARCHTARMIVLANWSFSMSKAAFDFGSTFSTLDAGMMSTPYSGSNALISQLSQLGYYPLNHHIRDGSHTVSWYQSPLIPYEEQQKKLNCVRFADQLLAYDPEISMMDIRYSSAWQLGKAMALADQAYAQKLYAWRQANQLLARTSVYHGLLAQHLSEQAADHNHAHELGKQFIHAARANNEESSQSSGKQILLQQLQARYHTLLGEVIADASKE</sequence>
<dbReference type="Proteomes" id="UP001596233">
    <property type="component" value="Unassembled WGS sequence"/>
</dbReference>
<proteinExistence type="predicted"/>
<gene>
    <name evidence="1" type="ORF">ACFP56_05320</name>
</gene>
<name>A0ABW1V2Q3_9BACL</name>
<comment type="caution">
    <text evidence="1">The sequence shown here is derived from an EMBL/GenBank/DDBJ whole genome shotgun (WGS) entry which is preliminary data.</text>
</comment>
<organism evidence="1 2">
    <name type="scientific">Paenibacillus septentrionalis</name>
    <dbReference type="NCBI Taxonomy" id="429342"/>
    <lineage>
        <taxon>Bacteria</taxon>
        <taxon>Bacillati</taxon>
        <taxon>Bacillota</taxon>
        <taxon>Bacilli</taxon>
        <taxon>Bacillales</taxon>
        <taxon>Paenibacillaceae</taxon>
        <taxon>Paenibacillus</taxon>
    </lineage>
</organism>
<evidence type="ECO:0000313" key="1">
    <source>
        <dbReference type="EMBL" id="MFC6332035.1"/>
    </source>
</evidence>
<evidence type="ECO:0000313" key="2">
    <source>
        <dbReference type="Proteomes" id="UP001596233"/>
    </source>
</evidence>